<evidence type="ECO:0000313" key="3">
    <source>
        <dbReference type="Proteomes" id="UP000282007"/>
    </source>
</evidence>
<organism evidence="2 3">
    <name type="scientific">Haloplanus aerogenes</name>
    <dbReference type="NCBI Taxonomy" id="660522"/>
    <lineage>
        <taxon>Archaea</taxon>
        <taxon>Methanobacteriati</taxon>
        <taxon>Methanobacteriota</taxon>
        <taxon>Stenosarchaea group</taxon>
        <taxon>Halobacteria</taxon>
        <taxon>Halobacteriales</taxon>
        <taxon>Haloferacaceae</taxon>
        <taxon>Haloplanus</taxon>
    </lineage>
</organism>
<dbReference type="Gene3D" id="3.20.20.120">
    <property type="entry name" value="Enolase-like C-terminal domain"/>
    <property type="match status" value="1"/>
</dbReference>
<evidence type="ECO:0000313" key="2">
    <source>
        <dbReference type="EMBL" id="AZH24613.1"/>
    </source>
</evidence>
<accession>A0A3G8QQ64</accession>
<reference evidence="2 3" key="1">
    <citation type="submission" date="2018-07" db="EMBL/GenBank/DDBJ databases">
        <title>Genome sequences of Haloplanus aerogenes JCM 16430T.</title>
        <authorList>
            <person name="Kim Y.B."/>
            <person name="Roh S.W."/>
        </authorList>
    </citation>
    <scope>NUCLEOTIDE SEQUENCE [LARGE SCALE GENOMIC DNA]</scope>
    <source>
        <strain evidence="2 3">JCM 16430</strain>
    </source>
</reference>
<feature type="region of interest" description="Disordered" evidence="1">
    <location>
        <begin position="1"/>
        <end position="41"/>
    </location>
</feature>
<sequence>MAPQITRIESTESQYPLDNVGVDDDGRVRIPEGPGLGVEYDWDDIESHTTGVRTSTRDVPATSTVDRRHILRVLLRLQTKLEILGAGESTTGANTERDRLTD</sequence>
<keyword evidence="3" id="KW-1185">Reference proteome</keyword>
<evidence type="ECO:0000256" key="1">
    <source>
        <dbReference type="SAM" id="MobiDB-lite"/>
    </source>
</evidence>
<gene>
    <name evidence="2" type="ORF">DU502_04085</name>
</gene>
<name>A0A3G8QQ64_9EURY</name>
<dbReference type="Proteomes" id="UP000282007">
    <property type="component" value="Chromosome"/>
</dbReference>
<proteinExistence type="predicted"/>
<dbReference type="SUPFAM" id="SSF51604">
    <property type="entry name" value="Enolase C-terminal domain-like"/>
    <property type="match status" value="1"/>
</dbReference>
<feature type="compositionally biased region" description="Polar residues" evidence="1">
    <location>
        <begin position="7"/>
        <end position="16"/>
    </location>
</feature>
<dbReference type="KEGG" id="haer:DU502_04085"/>
<dbReference type="AlphaFoldDB" id="A0A3G8QQ64"/>
<evidence type="ECO:0008006" key="4">
    <source>
        <dbReference type="Google" id="ProtNLM"/>
    </source>
</evidence>
<dbReference type="EMBL" id="CP034145">
    <property type="protein sequence ID" value="AZH24613.1"/>
    <property type="molecule type" value="Genomic_DNA"/>
</dbReference>
<protein>
    <recommendedName>
        <fullName evidence="4">Enolase-like protein</fullName>
    </recommendedName>
</protein>
<dbReference type="InterPro" id="IPR036849">
    <property type="entry name" value="Enolase-like_C_sf"/>
</dbReference>